<dbReference type="RefSeq" id="WP_265989859.1">
    <property type="nucleotide sequence ID" value="NZ_CP110973.1"/>
</dbReference>
<dbReference type="InterPro" id="IPR026341">
    <property type="entry name" value="T9SS_type_B"/>
</dbReference>
<evidence type="ECO:0000313" key="2">
    <source>
        <dbReference type="Proteomes" id="UP001597116"/>
    </source>
</evidence>
<comment type="caution">
    <text evidence="1">The sequence shown here is derived from an EMBL/GenBank/DDBJ whole genome shotgun (WGS) entry which is preliminary data.</text>
</comment>
<name>A0ABW3QJR1_9BACT</name>
<dbReference type="NCBIfam" id="TIGR04131">
    <property type="entry name" value="Bac_Flav_CTERM"/>
    <property type="match status" value="1"/>
</dbReference>
<accession>A0ABW3QJR1</accession>
<sequence>MSDAGIVRYLVGILCVIFFSIPSLPCRAQVDECNPGPGQLTGSFLIASGIGCVPLKITAISGLPEVKNVRYVYNYQGGAVQESDLSRDSVYTFTKPGLYRVLQYAEQNGKQLRACAIVQVYDTLPPELAVAGCLNRVTLTVPKAADYQYDWYTVDWGDGTKEQLDGVSPVGIHSYADNRQRLITVRGVHLYGNCGGTAQVQFRPSQKAETPVIDQVRAVGPRSLELTFTNPGGNPVWLEQRAPSGTFERVVRFDETLKTTFQMDADTAAPVCFRLALADTCLQTPPSAEVCYNPPKPPDPTPVPDSTVFMPDAFSPNADGINDRFLPQGLLSGKLRLTVYNRWGEVVFRAEDARDGWDGRQRDQPLPTGTYSYVLEMQKADGQRLNKHGTVVLLN</sequence>
<gene>
    <name evidence="1" type="ORF">ACFQ4C_03410</name>
</gene>
<reference evidence="2" key="1">
    <citation type="journal article" date="2019" name="Int. J. Syst. Evol. Microbiol.">
        <title>The Global Catalogue of Microorganisms (GCM) 10K type strain sequencing project: providing services to taxonomists for standard genome sequencing and annotation.</title>
        <authorList>
            <consortium name="The Broad Institute Genomics Platform"/>
            <consortium name="The Broad Institute Genome Sequencing Center for Infectious Disease"/>
            <person name="Wu L."/>
            <person name="Ma J."/>
        </authorList>
    </citation>
    <scope>NUCLEOTIDE SEQUENCE [LARGE SCALE GENOMIC DNA]</scope>
    <source>
        <strain evidence="2">CCUG 55608</strain>
    </source>
</reference>
<proteinExistence type="predicted"/>
<protein>
    <submittedName>
        <fullName evidence="1">Gliding motility-associated C-terminal domain-containing protein</fullName>
    </submittedName>
</protein>
<dbReference type="Pfam" id="PF13585">
    <property type="entry name" value="CHU_C"/>
    <property type="match status" value="1"/>
</dbReference>
<organism evidence="1 2">
    <name type="scientific">Larkinella insperata</name>
    <dbReference type="NCBI Taxonomy" id="332158"/>
    <lineage>
        <taxon>Bacteria</taxon>
        <taxon>Pseudomonadati</taxon>
        <taxon>Bacteroidota</taxon>
        <taxon>Cytophagia</taxon>
        <taxon>Cytophagales</taxon>
        <taxon>Spirosomataceae</taxon>
        <taxon>Larkinella</taxon>
    </lineage>
</organism>
<keyword evidence="2" id="KW-1185">Reference proteome</keyword>
<evidence type="ECO:0000313" key="1">
    <source>
        <dbReference type="EMBL" id="MFD1140135.1"/>
    </source>
</evidence>
<dbReference type="EMBL" id="JBHTLP010000002">
    <property type="protein sequence ID" value="MFD1140135.1"/>
    <property type="molecule type" value="Genomic_DNA"/>
</dbReference>
<dbReference type="Proteomes" id="UP001597116">
    <property type="component" value="Unassembled WGS sequence"/>
</dbReference>